<organism evidence="1 2">
    <name type="scientific">Acinetobacter stercoris</name>
    <dbReference type="NCBI Taxonomy" id="2126983"/>
    <lineage>
        <taxon>Bacteria</taxon>
        <taxon>Pseudomonadati</taxon>
        <taxon>Pseudomonadota</taxon>
        <taxon>Gammaproteobacteria</taxon>
        <taxon>Moraxellales</taxon>
        <taxon>Moraxellaceae</taxon>
        <taxon>Acinetobacter</taxon>
    </lineage>
</organism>
<accession>A0A2U3MXD4</accession>
<evidence type="ECO:0008006" key="3">
    <source>
        <dbReference type="Google" id="ProtNLM"/>
    </source>
</evidence>
<dbReference type="Gene3D" id="3.30.530.20">
    <property type="match status" value="1"/>
</dbReference>
<dbReference type="EMBL" id="OOGT01000038">
    <property type="protein sequence ID" value="SPL70023.1"/>
    <property type="molecule type" value="Genomic_DNA"/>
</dbReference>
<reference evidence="2" key="1">
    <citation type="submission" date="2018-03" db="EMBL/GenBank/DDBJ databases">
        <authorList>
            <person name="Blom J."/>
        </authorList>
    </citation>
    <scope>NUCLEOTIDE SEQUENCE [LARGE SCALE GENOMIC DNA]</scope>
    <source>
        <strain evidence="2">KPC-SM-21</strain>
    </source>
</reference>
<evidence type="ECO:0000313" key="2">
    <source>
        <dbReference type="Proteomes" id="UP000245974"/>
    </source>
</evidence>
<dbReference type="Proteomes" id="UP000245974">
    <property type="component" value="Unassembled WGS sequence"/>
</dbReference>
<dbReference type="AlphaFoldDB" id="A0A2U3MXD4"/>
<gene>
    <name evidence="1" type="ORF">KPC_1201</name>
</gene>
<proteinExistence type="predicted"/>
<sequence>MDNSISLRYQSELSASRQQIWQWITSVEGISKEISPYFRMTAPKNIRSINDLQPEAGKKLFRSYIFLFGFLPIDYSDMTLVKLEPEQGFIENSPMGSMKNWQHIRSIIPSHTTNKLLLVDELTFEPHFAKPLVVWFIKKVFKHRHSVLQKHLNIS</sequence>
<dbReference type="InParanoid" id="A0A2U3MXD4"/>
<name>A0A2U3MXD4_9GAMM</name>
<keyword evidence="2" id="KW-1185">Reference proteome</keyword>
<dbReference type="InterPro" id="IPR023393">
    <property type="entry name" value="START-like_dom_sf"/>
</dbReference>
<protein>
    <recommendedName>
        <fullName evidence="3">SRPBCC family protein</fullName>
    </recommendedName>
</protein>
<dbReference type="RefSeq" id="WP_121973525.1">
    <property type="nucleotide sequence ID" value="NZ_OOGT01000038.1"/>
</dbReference>
<evidence type="ECO:0000313" key="1">
    <source>
        <dbReference type="EMBL" id="SPL70023.1"/>
    </source>
</evidence>
<dbReference type="OrthoDB" id="7063435at2"/>